<dbReference type="GO" id="GO:0003723">
    <property type="term" value="F:RNA binding"/>
    <property type="evidence" value="ECO:0007669"/>
    <property type="project" value="UniProtKB-KW"/>
</dbReference>
<dbReference type="Gene3D" id="3.30.70.1560">
    <property type="entry name" value="Alpha-L RNA-binding motif"/>
    <property type="match status" value="1"/>
</dbReference>
<evidence type="ECO:0000313" key="7">
    <source>
        <dbReference type="EMBL" id="AZT90508.1"/>
    </source>
</evidence>
<dbReference type="InterPro" id="IPR006145">
    <property type="entry name" value="PsdUridine_synth_RsuA/RluA"/>
</dbReference>
<dbReference type="Proteomes" id="UP000282930">
    <property type="component" value="Chromosome"/>
</dbReference>
<dbReference type="NCBIfam" id="TIGR00093">
    <property type="entry name" value="pseudouridine synthase"/>
    <property type="match status" value="1"/>
</dbReference>
<evidence type="ECO:0000256" key="5">
    <source>
        <dbReference type="RuleBase" id="RU003887"/>
    </source>
</evidence>
<dbReference type="InterPro" id="IPR018496">
    <property type="entry name" value="PsdUridine_synth_RsuA/RluB_CS"/>
</dbReference>
<evidence type="ECO:0000313" key="8">
    <source>
        <dbReference type="Proteomes" id="UP000282930"/>
    </source>
</evidence>
<sequence>MGDLVRLQKFMADCGVASRRKCEEIILQGRVKVNGRTITELGFKVDPQKDEVLVDGKKLVPVQKKVYIMLNKPFGVISSAKDEKGRKTVVDLVKDKVNVRVFPVGRLDFDTTGLILLTNDGEFAYKVTHPKHDIEKTYIALIEGVPTKEEIEQFEKGLLIDGKVTSPAKFKVLKVLKGRSLVEIKIHEGRNRQVRKMCDAIGHRVLKLKRVAIGKLKLGKLKEGEFVFLDENMVNKVFEK</sequence>
<feature type="domain" description="RNA-binding S4" evidence="6">
    <location>
        <begin position="5"/>
        <end position="68"/>
    </location>
</feature>
<keyword evidence="8" id="KW-1185">Reference proteome</keyword>
<proteinExistence type="inferred from homology"/>
<dbReference type="PANTHER" id="PTHR47683">
    <property type="entry name" value="PSEUDOURIDINE SYNTHASE FAMILY PROTEIN-RELATED"/>
    <property type="match status" value="1"/>
</dbReference>
<evidence type="ECO:0000256" key="3">
    <source>
        <dbReference type="ARBA" id="ARBA00023235"/>
    </source>
</evidence>
<dbReference type="InterPro" id="IPR050343">
    <property type="entry name" value="RsuA_PseudoU_synthase"/>
</dbReference>
<organism evidence="7 8">
    <name type="scientific">Caldicellulosiruptor changbaiensis</name>
    <dbReference type="NCBI Taxonomy" id="1222016"/>
    <lineage>
        <taxon>Bacteria</taxon>
        <taxon>Bacillati</taxon>
        <taxon>Bacillota</taxon>
        <taxon>Bacillota incertae sedis</taxon>
        <taxon>Caldicellulosiruptorales</taxon>
        <taxon>Caldicellulosiruptoraceae</taxon>
        <taxon>Caldicellulosiruptor</taxon>
    </lineage>
</organism>
<accession>A0A3T0D657</accession>
<dbReference type="CDD" id="cd02870">
    <property type="entry name" value="PseudoU_synth_RsuA_like"/>
    <property type="match status" value="1"/>
</dbReference>
<evidence type="ECO:0000256" key="2">
    <source>
        <dbReference type="ARBA" id="ARBA00022884"/>
    </source>
</evidence>
<dbReference type="InterPro" id="IPR020094">
    <property type="entry name" value="TruA/RsuA/RluB/E/F_N"/>
</dbReference>
<gene>
    <name evidence="7" type="ORF">ELD05_07530</name>
</gene>
<dbReference type="SUPFAM" id="SSF55174">
    <property type="entry name" value="Alpha-L RNA-binding motif"/>
    <property type="match status" value="1"/>
</dbReference>
<keyword evidence="3 5" id="KW-0413">Isomerase</keyword>
<keyword evidence="2 4" id="KW-0694">RNA-binding</keyword>
<dbReference type="PROSITE" id="PS01149">
    <property type="entry name" value="PSI_RSU"/>
    <property type="match status" value="1"/>
</dbReference>
<dbReference type="FunFam" id="3.30.70.1560:FF:000001">
    <property type="entry name" value="Pseudouridine synthase"/>
    <property type="match status" value="1"/>
</dbReference>
<dbReference type="InterPro" id="IPR002942">
    <property type="entry name" value="S4_RNA-bd"/>
</dbReference>
<dbReference type="SMART" id="SM00363">
    <property type="entry name" value="S4"/>
    <property type="match status" value="1"/>
</dbReference>
<protein>
    <recommendedName>
        <fullName evidence="5">Pseudouridine synthase</fullName>
        <ecNumber evidence="5">5.4.99.-</ecNumber>
    </recommendedName>
</protein>
<dbReference type="AlphaFoldDB" id="A0A3T0D657"/>
<evidence type="ECO:0000256" key="1">
    <source>
        <dbReference type="ARBA" id="ARBA00008348"/>
    </source>
</evidence>
<evidence type="ECO:0000256" key="4">
    <source>
        <dbReference type="PROSITE-ProRule" id="PRU00182"/>
    </source>
</evidence>
<dbReference type="InterPro" id="IPR000748">
    <property type="entry name" value="PsdUridine_synth_RsuA/RluB/E/F"/>
</dbReference>
<dbReference type="InterPro" id="IPR036986">
    <property type="entry name" value="S4_RNA-bd_sf"/>
</dbReference>
<dbReference type="RefSeq" id="WP_127351947.1">
    <property type="nucleotide sequence ID" value="NZ_CP034791.1"/>
</dbReference>
<dbReference type="PANTHER" id="PTHR47683:SF2">
    <property type="entry name" value="RNA-BINDING S4 DOMAIN-CONTAINING PROTEIN"/>
    <property type="match status" value="1"/>
</dbReference>
<dbReference type="GO" id="GO:0120159">
    <property type="term" value="F:rRNA pseudouridine synthase activity"/>
    <property type="evidence" value="ECO:0007669"/>
    <property type="project" value="UniProtKB-ARBA"/>
</dbReference>
<dbReference type="EMBL" id="CP034791">
    <property type="protein sequence ID" value="AZT90508.1"/>
    <property type="molecule type" value="Genomic_DNA"/>
</dbReference>
<dbReference type="PROSITE" id="PS50889">
    <property type="entry name" value="S4"/>
    <property type="match status" value="1"/>
</dbReference>
<reference evidence="7 8" key="1">
    <citation type="submission" date="2018-12" db="EMBL/GenBank/DDBJ databases">
        <title>Genome sequence from the cellulolytic species, Caldicellulosiruptor changbaiensis.</title>
        <authorList>
            <person name="Blumer-Schuette S.E."/>
            <person name="Mendoza C."/>
        </authorList>
    </citation>
    <scope>NUCLEOTIDE SEQUENCE [LARGE SCALE GENOMIC DNA]</scope>
    <source>
        <strain evidence="7 8">CBS-Z</strain>
    </source>
</reference>
<dbReference type="GO" id="GO:0005829">
    <property type="term" value="C:cytosol"/>
    <property type="evidence" value="ECO:0007669"/>
    <property type="project" value="UniProtKB-ARBA"/>
</dbReference>
<dbReference type="SUPFAM" id="SSF55120">
    <property type="entry name" value="Pseudouridine synthase"/>
    <property type="match status" value="1"/>
</dbReference>
<dbReference type="Pfam" id="PF01479">
    <property type="entry name" value="S4"/>
    <property type="match status" value="1"/>
</dbReference>
<dbReference type="EC" id="5.4.99.-" evidence="5"/>
<dbReference type="InterPro" id="IPR042092">
    <property type="entry name" value="PsdUridine_s_RsuA/RluB/E/F_cat"/>
</dbReference>
<comment type="similarity">
    <text evidence="1 5">Belongs to the pseudouridine synthase RsuA family.</text>
</comment>
<dbReference type="Pfam" id="PF00849">
    <property type="entry name" value="PseudoU_synth_2"/>
    <property type="match status" value="1"/>
</dbReference>
<dbReference type="InterPro" id="IPR020103">
    <property type="entry name" value="PsdUridine_synth_cat_dom_sf"/>
</dbReference>
<evidence type="ECO:0000259" key="6">
    <source>
        <dbReference type="SMART" id="SM00363"/>
    </source>
</evidence>
<dbReference type="GO" id="GO:0000455">
    <property type="term" value="P:enzyme-directed rRNA pseudouridine synthesis"/>
    <property type="evidence" value="ECO:0007669"/>
    <property type="project" value="UniProtKB-ARBA"/>
</dbReference>
<dbReference type="KEGG" id="ccha:ELD05_07530"/>
<dbReference type="Gene3D" id="3.30.70.580">
    <property type="entry name" value="Pseudouridine synthase I, catalytic domain, N-terminal subdomain"/>
    <property type="match status" value="1"/>
</dbReference>
<dbReference type="FunFam" id="3.10.290.10:FF:000003">
    <property type="entry name" value="Pseudouridine synthase"/>
    <property type="match status" value="1"/>
</dbReference>
<dbReference type="Gene3D" id="3.10.290.10">
    <property type="entry name" value="RNA-binding S4 domain"/>
    <property type="match status" value="1"/>
</dbReference>
<name>A0A3T0D657_9FIRM</name>
<dbReference type="CDD" id="cd00165">
    <property type="entry name" value="S4"/>
    <property type="match status" value="1"/>
</dbReference>